<gene>
    <name evidence="2" type="ORF">VNO78_21948</name>
</gene>
<keyword evidence="1" id="KW-0812">Transmembrane</keyword>
<dbReference type="InterPro" id="IPR039169">
    <property type="entry name" value="Abitram"/>
</dbReference>
<comment type="caution">
    <text evidence="2">The sequence shown here is derived from an EMBL/GenBank/DDBJ whole genome shotgun (WGS) entry which is preliminary data.</text>
</comment>
<dbReference type="PANTHER" id="PTHR13651">
    <property type="entry name" value="PROTEIN ABITRAM"/>
    <property type="match status" value="1"/>
</dbReference>
<name>A0AAN9SBW8_PSOTE</name>
<dbReference type="GO" id="GO:0005634">
    <property type="term" value="C:nucleus"/>
    <property type="evidence" value="ECO:0007669"/>
    <property type="project" value="TreeGrafter"/>
</dbReference>
<dbReference type="Proteomes" id="UP001386955">
    <property type="component" value="Unassembled WGS sequence"/>
</dbReference>
<dbReference type="EMBL" id="JAYMYS010000005">
    <property type="protein sequence ID" value="KAK7393394.1"/>
    <property type="molecule type" value="Genomic_DNA"/>
</dbReference>
<reference evidence="2 3" key="1">
    <citation type="submission" date="2024-01" db="EMBL/GenBank/DDBJ databases">
        <title>The genomes of 5 underutilized Papilionoideae crops provide insights into root nodulation and disease resistanc.</title>
        <authorList>
            <person name="Jiang F."/>
        </authorList>
    </citation>
    <scope>NUCLEOTIDE SEQUENCE [LARGE SCALE GENOMIC DNA]</scope>
    <source>
        <strain evidence="2">DUOXIRENSHENG_FW03</strain>
        <tissue evidence="2">Leaves</tissue>
    </source>
</reference>
<keyword evidence="1" id="KW-0472">Membrane</keyword>
<accession>A0AAN9SBW8</accession>
<organism evidence="2 3">
    <name type="scientific">Psophocarpus tetragonolobus</name>
    <name type="common">Winged bean</name>
    <name type="synonym">Dolichos tetragonolobus</name>
    <dbReference type="NCBI Taxonomy" id="3891"/>
    <lineage>
        <taxon>Eukaryota</taxon>
        <taxon>Viridiplantae</taxon>
        <taxon>Streptophyta</taxon>
        <taxon>Embryophyta</taxon>
        <taxon>Tracheophyta</taxon>
        <taxon>Spermatophyta</taxon>
        <taxon>Magnoliopsida</taxon>
        <taxon>eudicotyledons</taxon>
        <taxon>Gunneridae</taxon>
        <taxon>Pentapetalae</taxon>
        <taxon>rosids</taxon>
        <taxon>fabids</taxon>
        <taxon>Fabales</taxon>
        <taxon>Fabaceae</taxon>
        <taxon>Papilionoideae</taxon>
        <taxon>50 kb inversion clade</taxon>
        <taxon>NPAAA clade</taxon>
        <taxon>indigoferoid/millettioid clade</taxon>
        <taxon>Phaseoleae</taxon>
        <taxon>Psophocarpus</taxon>
    </lineage>
</organism>
<feature type="transmembrane region" description="Helical" evidence="1">
    <location>
        <begin position="145"/>
        <end position="164"/>
    </location>
</feature>
<proteinExistence type="predicted"/>
<keyword evidence="3" id="KW-1185">Reference proteome</keyword>
<keyword evidence="1" id="KW-1133">Transmembrane helix</keyword>
<protein>
    <submittedName>
        <fullName evidence="2">Uncharacterized protein</fullName>
    </submittedName>
</protein>
<evidence type="ECO:0000256" key="1">
    <source>
        <dbReference type="SAM" id="Phobius"/>
    </source>
</evidence>
<evidence type="ECO:0000313" key="2">
    <source>
        <dbReference type="EMBL" id="KAK7393394.1"/>
    </source>
</evidence>
<evidence type="ECO:0000313" key="3">
    <source>
        <dbReference type="Proteomes" id="UP001386955"/>
    </source>
</evidence>
<sequence length="276" mass="30689">MTTTNINLAPRRTSHRSTALSRVALRQVFFFSHSPPLATVHPLSLCVIGLVPSHISFKDEDGVTTVDFNVGKSDRSGIKVTGKRKKSLPLCCVKGSLLEVNQQLIKQPELLNVSYLIYGETAESYIWWSMGRCCRLMASKIKSKNTAEVMLSAVVALIVMGLYIKGAVVTRVVSRLGIGCKVQAHREGYIAIIMPKPADWLKIQASLVSLQEYKKLREINATSWIKNEKFLGVQQMPLHVSYVVVHGIHTFETHVAEIVLLGNKDDEVPVPIHAIY</sequence>
<dbReference type="PANTHER" id="PTHR13651:SF0">
    <property type="entry name" value="PROTEIN ABITRAM"/>
    <property type="match status" value="1"/>
</dbReference>
<dbReference type="AlphaFoldDB" id="A0AAN9SBW8"/>